<dbReference type="SMART" id="SM00388">
    <property type="entry name" value="HisKA"/>
    <property type="match status" value="1"/>
</dbReference>
<dbReference type="AlphaFoldDB" id="A0A9D7SJ49"/>
<dbReference type="GO" id="GO:0005886">
    <property type="term" value="C:plasma membrane"/>
    <property type="evidence" value="ECO:0007669"/>
    <property type="project" value="UniProtKB-SubCell"/>
</dbReference>
<evidence type="ECO:0000256" key="5">
    <source>
        <dbReference type="ARBA" id="ARBA00022553"/>
    </source>
</evidence>
<dbReference type="InterPro" id="IPR005467">
    <property type="entry name" value="His_kinase_dom"/>
</dbReference>
<evidence type="ECO:0000256" key="4">
    <source>
        <dbReference type="ARBA" id="ARBA00022475"/>
    </source>
</evidence>
<evidence type="ECO:0000259" key="11">
    <source>
        <dbReference type="PROSITE" id="PS50109"/>
    </source>
</evidence>
<evidence type="ECO:0000256" key="1">
    <source>
        <dbReference type="ARBA" id="ARBA00000085"/>
    </source>
</evidence>
<accession>A0A9D7SJ49</accession>
<dbReference type="Proteomes" id="UP000886657">
    <property type="component" value="Unassembled WGS sequence"/>
</dbReference>
<dbReference type="Gene3D" id="1.10.287.130">
    <property type="match status" value="1"/>
</dbReference>
<evidence type="ECO:0000313" key="13">
    <source>
        <dbReference type="Proteomes" id="UP000886657"/>
    </source>
</evidence>
<feature type="transmembrane region" description="Helical" evidence="10">
    <location>
        <begin position="116"/>
        <end position="135"/>
    </location>
</feature>
<evidence type="ECO:0000256" key="10">
    <source>
        <dbReference type="SAM" id="Phobius"/>
    </source>
</evidence>
<keyword evidence="4" id="KW-1003">Cell membrane</keyword>
<dbReference type="GO" id="GO:0000155">
    <property type="term" value="F:phosphorelay sensor kinase activity"/>
    <property type="evidence" value="ECO:0007669"/>
    <property type="project" value="InterPro"/>
</dbReference>
<feature type="transmembrane region" description="Helical" evidence="10">
    <location>
        <begin position="155"/>
        <end position="178"/>
    </location>
</feature>
<organism evidence="12 13">
    <name type="scientific">Candidatus Geothrix skivensis</name>
    <dbReference type="NCBI Taxonomy" id="2954439"/>
    <lineage>
        <taxon>Bacteria</taxon>
        <taxon>Pseudomonadati</taxon>
        <taxon>Acidobacteriota</taxon>
        <taxon>Holophagae</taxon>
        <taxon>Holophagales</taxon>
        <taxon>Holophagaceae</taxon>
        <taxon>Geothrix</taxon>
    </lineage>
</organism>
<keyword evidence="8 12" id="KW-0418">Kinase</keyword>
<evidence type="ECO:0000256" key="2">
    <source>
        <dbReference type="ARBA" id="ARBA00004651"/>
    </source>
</evidence>
<evidence type="ECO:0000256" key="8">
    <source>
        <dbReference type="ARBA" id="ARBA00022777"/>
    </source>
</evidence>
<keyword evidence="5" id="KW-0597">Phosphoprotein</keyword>
<dbReference type="InterPro" id="IPR003594">
    <property type="entry name" value="HATPase_dom"/>
</dbReference>
<keyword evidence="10" id="KW-0812">Transmembrane</keyword>
<dbReference type="Gene3D" id="3.30.565.10">
    <property type="entry name" value="Histidine kinase-like ATPase, C-terminal domain"/>
    <property type="match status" value="1"/>
</dbReference>
<comment type="subcellular location">
    <subcellularLocation>
        <location evidence="2">Cell membrane</location>
        <topology evidence="2">Multi-pass membrane protein</topology>
    </subcellularLocation>
</comment>
<dbReference type="SMART" id="SM00387">
    <property type="entry name" value="HATPase_c"/>
    <property type="match status" value="1"/>
</dbReference>
<dbReference type="GO" id="GO:0005524">
    <property type="term" value="F:ATP binding"/>
    <property type="evidence" value="ECO:0007669"/>
    <property type="project" value="UniProtKB-KW"/>
</dbReference>
<feature type="domain" description="Histidine kinase" evidence="11">
    <location>
        <begin position="211"/>
        <end position="421"/>
    </location>
</feature>
<keyword evidence="7" id="KW-0547">Nucleotide-binding</keyword>
<keyword evidence="10" id="KW-1133">Transmembrane helix</keyword>
<comment type="catalytic activity">
    <reaction evidence="1">
        <text>ATP + protein L-histidine = ADP + protein N-phospho-L-histidine.</text>
        <dbReference type="EC" id="2.7.13.3"/>
    </reaction>
</comment>
<dbReference type="InterPro" id="IPR036097">
    <property type="entry name" value="HisK_dim/P_sf"/>
</dbReference>
<dbReference type="InterPro" id="IPR004358">
    <property type="entry name" value="Sig_transdc_His_kin-like_C"/>
</dbReference>
<keyword evidence="6" id="KW-0808">Transferase</keyword>
<name>A0A9D7SJ49_9BACT</name>
<keyword evidence="10" id="KW-0472">Membrane</keyword>
<dbReference type="PANTHER" id="PTHR44936:SF10">
    <property type="entry name" value="SENSOR PROTEIN RSTB"/>
    <property type="match status" value="1"/>
</dbReference>
<evidence type="ECO:0000256" key="3">
    <source>
        <dbReference type="ARBA" id="ARBA00012438"/>
    </source>
</evidence>
<dbReference type="CDD" id="cd00082">
    <property type="entry name" value="HisKA"/>
    <property type="match status" value="1"/>
</dbReference>
<evidence type="ECO:0000256" key="7">
    <source>
        <dbReference type="ARBA" id="ARBA00022741"/>
    </source>
</evidence>
<dbReference type="InterPro" id="IPR003661">
    <property type="entry name" value="HisK_dim/P_dom"/>
</dbReference>
<dbReference type="PROSITE" id="PS50109">
    <property type="entry name" value="HIS_KIN"/>
    <property type="match status" value="1"/>
</dbReference>
<evidence type="ECO:0000256" key="6">
    <source>
        <dbReference type="ARBA" id="ARBA00022679"/>
    </source>
</evidence>
<evidence type="ECO:0000313" key="12">
    <source>
        <dbReference type="EMBL" id="MBK9797203.1"/>
    </source>
</evidence>
<comment type="caution">
    <text evidence="12">The sequence shown here is derived from an EMBL/GenBank/DDBJ whole genome shotgun (WGS) entry which is preliminary data.</text>
</comment>
<reference evidence="12" key="1">
    <citation type="submission" date="2020-10" db="EMBL/GenBank/DDBJ databases">
        <title>Connecting structure to function with the recovery of over 1000 high-quality activated sludge metagenome-assembled genomes encoding full-length rRNA genes using long-read sequencing.</title>
        <authorList>
            <person name="Singleton C.M."/>
            <person name="Petriglieri F."/>
            <person name="Kristensen J.M."/>
            <person name="Kirkegaard R.H."/>
            <person name="Michaelsen T.Y."/>
            <person name="Andersen M.H."/>
            <person name="Karst S.M."/>
            <person name="Dueholm M.S."/>
            <person name="Nielsen P.H."/>
            <person name="Albertsen M."/>
        </authorList>
    </citation>
    <scope>NUCLEOTIDE SEQUENCE</scope>
    <source>
        <strain evidence="12">Skiv_18-Q3-R9-52_MAXAC.067</strain>
    </source>
</reference>
<dbReference type="SUPFAM" id="SSF55874">
    <property type="entry name" value="ATPase domain of HSP90 chaperone/DNA topoisomerase II/histidine kinase"/>
    <property type="match status" value="1"/>
</dbReference>
<dbReference type="InterPro" id="IPR050980">
    <property type="entry name" value="2C_sensor_his_kinase"/>
</dbReference>
<dbReference type="Pfam" id="PF02518">
    <property type="entry name" value="HATPase_c"/>
    <property type="match status" value="1"/>
</dbReference>
<dbReference type="PANTHER" id="PTHR44936">
    <property type="entry name" value="SENSOR PROTEIN CREC"/>
    <property type="match status" value="1"/>
</dbReference>
<dbReference type="PRINTS" id="PR00344">
    <property type="entry name" value="BCTRLSENSOR"/>
</dbReference>
<evidence type="ECO:0000256" key="9">
    <source>
        <dbReference type="ARBA" id="ARBA00022840"/>
    </source>
</evidence>
<dbReference type="Pfam" id="PF00512">
    <property type="entry name" value="HisKA"/>
    <property type="match status" value="1"/>
</dbReference>
<sequence>MTHPGFGISLTWLLRLRWITAVSQTAAILVAKRLLPGELAIGPLLGLVAFGALSNVALMLRLRRPEPVRPALPGLVLGLDVLLLTGLLYGSGGAANPFTAIYLVHITLAAVVMRGLWAWALGLLSISGFGLLFFYNVHVHSLAHMDHGSGGGISLHLVGMWVAFAISAGLIAAFVGLVTEALRQRDEELAALRDLSARQSRLAALTTLAAGVAHELGTPLGTIAVAAKELQRTAEALGGQGSDIAQDAALIREEVGRCRRILDQMADPSGTTLGEAFQALVWADLEADLTEGLPSEDRARLLFLWPAAACGPMPRRGLVRAMRAVISNALEATPRPGPVKILAREDQGAWRLEVEDHGSGMAPEVLARVGEPFFSTKPTGSGMGLGLFLARTFAEQLGGGLRVDSQLGQGTRVELSWPTHA</sequence>
<proteinExistence type="predicted"/>
<protein>
    <recommendedName>
        <fullName evidence="3">histidine kinase</fullName>
        <ecNumber evidence="3">2.7.13.3</ecNumber>
    </recommendedName>
</protein>
<feature type="transmembrane region" description="Helical" evidence="10">
    <location>
        <begin position="82"/>
        <end position="104"/>
    </location>
</feature>
<feature type="transmembrane region" description="Helical" evidence="10">
    <location>
        <begin position="43"/>
        <end position="62"/>
    </location>
</feature>
<dbReference type="EC" id="2.7.13.3" evidence="3"/>
<gene>
    <name evidence="12" type="ORF">IPP58_12040</name>
</gene>
<dbReference type="EMBL" id="JADKIO010000008">
    <property type="protein sequence ID" value="MBK9797203.1"/>
    <property type="molecule type" value="Genomic_DNA"/>
</dbReference>
<dbReference type="InterPro" id="IPR036890">
    <property type="entry name" value="HATPase_C_sf"/>
</dbReference>
<dbReference type="SUPFAM" id="SSF47384">
    <property type="entry name" value="Homodimeric domain of signal transducing histidine kinase"/>
    <property type="match status" value="1"/>
</dbReference>
<keyword evidence="9" id="KW-0067">ATP-binding</keyword>